<reference evidence="1" key="1">
    <citation type="journal article" date="2021" name="Proc. Natl. Acad. Sci. U.S.A.">
        <title>A Catalog of Tens of Thousands of Viruses from Human Metagenomes Reveals Hidden Associations with Chronic Diseases.</title>
        <authorList>
            <person name="Tisza M.J."/>
            <person name="Buck C.B."/>
        </authorList>
    </citation>
    <scope>NUCLEOTIDE SEQUENCE</scope>
    <source>
        <strain evidence="1">CtW0z17</strain>
    </source>
</reference>
<name>A0A8S5UXN6_9CAUD</name>
<protein>
    <submittedName>
        <fullName evidence="1">Uncharacterized protein</fullName>
    </submittedName>
</protein>
<evidence type="ECO:0000313" key="1">
    <source>
        <dbReference type="EMBL" id="DAF99211.1"/>
    </source>
</evidence>
<sequence>MRINLTGKIKKIAKALELKGMIYLYSREQVYSEKLSKVCTMYKLDHLMPWDEYKEKYPDKAERKRNKGANVRVEVARSFREIDILYYLVNVLKAGDNSG</sequence>
<accession>A0A8S5UXN6</accession>
<dbReference type="EMBL" id="BK016161">
    <property type="protein sequence ID" value="DAF99211.1"/>
    <property type="molecule type" value="Genomic_DNA"/>
</dbReference>
<organism evidence="1">
    <name type="scientific">Podoviridae sp. ctW0z17</name>
    <dbReference type="NCBI Taxonomy" id="2825254"/>
    <lineage>
        <taxon>Viruses</taxon>
        <taxon>Duplodnaviria</taxon>
        <taxon>Heunggongvirae</taxon>
        <taxon>Uroviricota</taxon>
        <taxon>Caudoviricetes</taxon>
    </lineage>
</organism>
<proteinExistence type="predicted"/>